<dbReference type="AlphaFoldDB" id="R7RUG6"/>
<dbReference type="Pfam" id="PF00990">
    <property type="entry name" value="GGDEF"/>
    <property type="match status" value="1"/>
</dbReference>
<proteinExistence type="predicted"/>
<keyword evidence="3 7" id="KW-0812">Transmembrane</keyword>
<dbReference type="Gene3D" id="3.30.70.270">
    <property type="match status" value="1"/>
</dbReference>
<dbReference type="CDD" id="cd00130">
    <property type="entry name" value="PAS"/>
    <property type="match status" value="1"/>
</dbReference>
<sequence length="699" mass="80804">MFLVFVLVFLQLYFTDNLSKRFLNEVEKQRRLELKQKVEIAYNAIEPILEQKRQGKITEEEARREVANVVRRMIYKDEYSYNYIFMSTYNGIYLVQPFQPEKEGTNQWNYKDPTGKYVIQELTRAAKSSKDGAYVKYQAFLPNSNEYEEKLSYVKGIPEINAYIGTGVYVNSAFKNMNIILKQQRILFTLTSLMGMLLFIVYLIKLSKLNKMLKREVERRKETEERLVEEKERETKQREYLQALFCNSQDGIAEFDREGYVVNVNDAFLKMFSYTREECIGKDIDTLVVPKERYKEARECTDIAIREGMVNIETVRYGKYNNPINVLLRSVSIRINGKVVGGYAIYTDITEIKDYEKQLRYLSLHDSLTGFYNLNYYNKVVDAFEGKKGSVVSVILADVNGLKLINDTMGHQYGDKLLKMFAVVVKRCIKNGEICARIGGDEFVIIMPNYNEEDAENLVKKIKSEIEKFNETLDEKILTLSVAMGYSTAKRNKTIKDAIKEADDMMYKDKLLNKASSKNQIMNVLMATLAEKDFITHGHTERVRKICEKIADRMNLSDAKKNNLLLLADVHDLGKVAIPDDILNKKGKLTDEEWEIMKAHTEKGYRIALNSNELSSIADLILKHHERWDGKGYPLGLKGDEIPIECRILAVADSYDAMTNSRGYNKVKTHEEAIEEIKRCSGTQFDPDVVEAFLNIIQK</sequence>
<dbReference type="InterPro" id="IPR043128">
    <property type="entry name" value="Rev_trsase/Diguanyl_cyclase"/>
</dbReference>
<dbReference type="EMBL" id="CAVN010000149">
    <property type="protein sequence ID" value="CDF59141.1"/>
    <property type="molecule type" value="Genomic_DNA"/>
</dbReference>
<dbReference type="Pfam" id="PF17200">
    <property type="entry name" value="sCache_2"/>
    <property type="match status" value="1"/>
</dbReference>
<dbReference type="InterPro" id="IPR037522">
    <property type="entry name" value="HD_GYP_dom"/>
</dbReference>
<dbReference type="Pfam" id="PF13426">
    <property type="entry name" value="PAS_9"/>
    <property type="match status" value="1"/>
</dbReference>
<dbReference type="SMART" id="SM00471">
    <property type="entry name" value="HDc"/>
    <property type="match status" value="1"/>
</dbReference>
<evidence type="ECO:0000313" key="11">
    <source>
        <dbReference type="EMBL" id="CDF59141.1"/>
    </source>
</evidence>
<dbReference type="SMART" id="SM00267">
    <property type="entry name" value="GGDEF"/>
    <property type="match status" value="1"/>
</dbReference>
<evidence type="ECO:0000256" key="3">
    <source>
        <dbReference type="ARBA" id="ARBA00022692"/>
    </source>
</evidence>
<dbReference type="HOGENOM" id="CLU_000445_92_5_9"/>
<evidence type="ECO:0000259" key="8">
    <source>
        <dbReference type="PROSITE" id="PS50112"/>
    </source>
</evidence>
<evidence type="ECO:0000256" key="2">
    <source>
        <dbReference type="ARBA" id="ARBA00022475"/>
    </source>
</evidence>
<comment type="subcellular location">
    <subcellularLocation>
        <location evidence="1">Cell membrane</location>
        <topology evidence="1">Multi-pass membrane protein</topology>
    </subcellularLocation>
</comment>
<dbReference type="PROSITE" id="PS50887">
    <property type="entry name" value="GGDEF"/>
    <property type="match status" value="1"/>
</dbReference>
<dbReference type="SUPFAM" id="SSF109604">
    <property type="entry name" value="HD-domain/PDEase-like"/>
    <property type="match status" value="1"/>
</dbReference>
<dbReference type="eggNOG" id="COG3437">
    <property type="taxonomic scope" value="Bacteria"/>
</dbReference>
<dbReference type="InterPro" id="IPR052020">
    <property type="entry name" value="Cyclic_di-GMP/3'3'-cGAMP_PDE"/>
</dbReference>
<feature type="domain" description="PAS" evidence="8">
    <location>
        <begin position="237"/>
        <end position="308"/>
    </location>
</feature>
<reference evidence="11" key="1">
    <citation type="submission" date="2013-03" db="EMBL/GenBank/DDBJ databases">
        <title>Draft genome sequence of the hydrogen-ethanol-producing anaerobic alkalithermophilic Caloramator celere.</title>
        <authorList>
            <person name="Ciranna A."/>
            <person name="Larjo A."/>
            <person name="Kivisto A."/>
            <person name="Santala V."/>
            <person name="Roos C."/>
            <person name="Karp M."/>
        </authorList>
    </citation>
    <scope>NUCLEOTIDE SEQUENCE [LARGE SCALE GENOMIC DNA]</scope>
    <source>
        <strain evidence="11">DSM 8682</strain>
    </source>
</reference>
<accession>R7RUG6</accession>
<dbReference type="PANTHER" id="PTHR45228:SF1">
    <property type="entry name" value="CYCLIC DI-GMP PHOSPHODIESTERASE TM_0186"/>
    <property type="match status" value="1"/>
</dbReference>
<dbReference type="SMART" id="SM00091">
    <property type="entry name" value="PAS"/>
    <property type="match status" value="1"/>
</dbReference>
<dbReference type="SUPFAM" id="SSF55785">
    <property type="entry name" value="PYP-like sensor domain (PAS domain)"/>
    <property type="match status" value="1"/>
</dbReference>
<name>R7RUG6_9CLOT</name>
<evidence type="ECO:0000256" key="7">
    <source>
        <dbReference type="SAM" id="Phobius"/>
    </source>
</evidence>
<keyword evidence="2" id="KW-1003">Cell membrane</keyword>
<feature type="domain" description="GGDEF" evidence="9">
    <location>
        <begin position="390"/>
        <end position="526"/>
    </location>
</feature>
<comment type="caution">
    <text evidence="11">The sequence shown here is derived from an EMBL/GenBank/DDBJ whole genome shotgun (WGS) entry which is preliminary data.</text>
</comment>
<dbReference type="SMART" id="SM01049">
    <property type="entry name" value="Cache_2"/>
    <property type="match status" value="1"/>
</dbReference>
<dbReference type="InterPro" id="IPR000014">
    <property type="entry name" value="PAS"/>
</dbReference>
<dbReference type="CDD" id="cd00077">
    <property type="entry name" value="HDc"/>
    <property type="match status" value="1"/>
</dbReference>
<organism evidence="11 12">
    <name type="scientific">Thermobrachium celere DSM 8682</name>
    <dbReference type="NCBI Taxonomy" id="941824"/>
    <lineage>
        <taxon>Bacteria</taxon>
        <taxon>Bacillati</taxon>
        <taxon>Bacillota</taxon>
        <taxon>Clostridia</taxon>
        <taxon>Eubacteriales</taxon>
        <taxon>Clostridiaceae</taxon>
        <taxon>Thermobrachium</taxon>
    </lineage>
</organism>
<dbReference type="InterPro" id="IPR000160">
    <property type="entry name" value="GGDEF_dom"/>
</dbReference>
<gene>
    <name evidence="11" type="ORF">TCEL_02209</name>
</gene>
<feature type="coiled-coil region" evidence="6">
    <location>
        <begin position="206"/>
        <end position="234"/>
    </location>
</feature>
<dbReference type="RefSeq" id="WP_018666320.1">
    <property type="nucleotide sequence ID" value="NZ_HF952039.1"/>
</dbReference>
<dbReference type="SUPFAM" id="SSF55073">
    <property type="entry name" value="Nucleotide cyclase"/>
    <property type="match status" value="1"/>
</dbReference>
<evidence type="ECO:0000256" key="1">
    <source>
        <dbReference type="ARBA" id="ARBA00004651"/>
    </source>
</evidence>
<dbReference type="Pfam" id="PF13487">
    <property type="entry name" value="HD_5"/>
    <property type="match status" value="1"/>
</dbReference>
<evidence type="ECO:0000259" key="10">
    <source>
        <dbReference type="PROSITE" id="PS51832"/>
    </source>
</evidence>
<keyword evidence="5 7" id="KW-0472">Membrane</keyword>
<dbReference type="Gene3D" id="1.10.3210.10">
    <property type="entry name" value="Hypothetical protein af1432"/>
    <property type="match status" value="1"/>
</dbReference>
<dbReference type="PROSITE" id="PS50112">
    <property type="entry name" value="PAS"/>
    <property type="match status" value="1"/>
</dbReference>
<evidence type="ECO:0000256" key="5">
    <source>
        <dbReference type="ARBA" id="ARBA00023136"/>
    </source>
</evidence>
<protein>
    <submittedName>
        <fullName evidence="11">Uncharacterized protein</fullName>
    </submittedName>
</protein>
<evidence type="ECO:0000259" key="9">
    <source>
        <dbReference type="PROSITE" id="PS50887"/>
    </source>
</evidence>
<dbReference type="InterPro" id="IPR035965">
    <property type="entry name" value="PAS-like_dom_sf"/>
</dbReference>
<dbReference type="CDD" id="cd01949">
    <property type="entry name" value="GGDEF"/>
    <property type="match status" value="1"/>
</dbReference>
<dbReference type="Proteomes" id="UP000014923">
    <property type="component" value="Unassembled WGS sequence"/>
</dbReference>
<evidence type="ECO:0000313" key="12">
    <source>
        <dbReference type="Proteomes" id="UP000014923"/>
    </source>
</evidence>
<dbReference type="NCBIfam" id="TIGR00254">
    <property type="entry name" value="GGDEF"/>
    <property type="match status" value="1"/>
</dbReference>
<evidence type="ECO:0000256" key="6">
    <source>
        <dbReference type="SAM" id="Coils"/>
    </source>
</evidence>
<dbReference type="InterPro" id="IPR033480">
    <property type="entry name" value="sCache_2"/>
</dbReference>
<dbReference type="InterPro" id="IPR029787">
    <property type="entry name" value="Nucleotide_cyclase"/>
</dbReference>
<dbReference type="InterPro" id="IPR003607">
    <property type="entry name" value="HD/PDEase_dom"/>
</dbReference>
<dbReference type="NCBIfam" id="TIGR00229">
    <property type="entry name" value="sensory_box"/>
    <property type="match status" value="1"/>
</dbReference>
<keyword evidence="6" id="KW-0175">Coiled coil</keyword>
<dbReference type="PANTHER" id="PTHR45228">
    <property type="entry name" value="CYCLIC DI-GMP PHOSPHODIESTERASE TM_0186-RELATED"/>
    <property type="match status" value="1"/>
</dbReference>
<dbReference type="PROSITE" id="PS51832">
    <property type="entry name" value="HD_GYP"/>
    <property type="match status" value="1"/>
</dbReference>
<dbReference type="Gene3D" id="3.30.450.20">
    <property type="entry name" value="PAS domain"/>
    <property type="match status" value="2"/>
</dbReference>
<keyword evidence="12" id="KW-1185">Reference proteome</keyword>
<dbReference type="eggNOG" id="COG4564">
    <property type="taxonomic scope" value="Bacteria"/>
</dbReference>
<keyword evidence="4 7" id="KW-1133">Transmembrane helix</keyword>
<feature type="transmembrane region" description="Helical" evidence="7">
    <location>
        <begin position="186"/>
        <end position="204"/>
    </location>
</feature>
<feature type="domain" description="HD-GYP" evidence="10">
    <location>
        <begin position="514"/>
        <end position="699"/>
    </location>
</feature>
<dbReference type="GO" id="GO:0005886">
    <property type="term" value="C:plasma membrane"/>
    <property type="evidence" value="ECO:0007669"/>
    <property type="project" value="UniProtKB-SubCell"/>
</dbReference>
<evidence type="ECO:0000256" key="4">
    <source>
        <dbReference type="ARBA" id="ARBA00022989"/>
    </source>
</evidence>